<feature type="region of interest" description="Disordered" evidence="9">
    <location>
        <begin position="38"/>
        <end position="59"/>
    </location>
</feature>
<name>A0A443N0Q7_9MAGN</name>
<dbReference type="GO" id="GO:0020037">
    <property type="term" value="F:heme binding"/>
    <property type="evidence" value="ECO:0007669"/>
    <property type="project" value="InterPro"/>
</dbReference>
<dbReference type="GO" id="GO:0005506">
    <property type="term" value="F:iron ion binding"/>
    <property type="evidence" value="ECO:0007669"/>
    <property type="project" value="InterPro"/>
</dbReference>
<dbReference type="PANTHER" id="PTHR47955">
    <property type="entry name" value="CYTOCHROME P450 FAMILY 71 PROTEIN"/>
    <property type="match status" value="1"/>
</dbReference>
<evidence type="ECO:0000256" key="7">
    <source>
        <dbReference type="ARBA" id="ARBA00023033"/>
    </source>
</evidence>
<dbReference type="InterPro" id="IPR036396">
    <property type="entry name" value="Cyt_P450_sf"/>
</dbReference>
<dbReference type="Pfam" id="PF00067">
    <property type="entry name" value="p450"/>
    <property type="match status" value="3"/>
</dbReference>
<dbReference type="GO" id="GO:0016705">
    <property type="term" value="F:oxidoreductase activity, acting on paired donors, with incorporation or reduction of molecular oxygen"/>
    <property type="evidence" value="ECO:0007669"/>
    <property type="project" value="InterPro"/>
</dbReference>
<dbReference type="PRINTS" id="PR00385">
    <property type="entry name" value="P450"/>
</dbReference>
<evidence type="ECO:0000256" key="6">
    <source>
        <dbReference type="ARBA" id="ARBA00023004"/>
    </source>
</evidence>
<organism evidence="10 11">
    <name type="scientific">Cinnamomum micranthum f. kanehirae</name>
    <dbReference type="NCBI Taxonomy" id="337451"/>
    <lineage>
        <taxon>Eukaryota</taxon>
        <taxon>Viridiplantae</taxon>
        <taxon>Streptophyta</taxon>
        <taxon>Embryophyta</taxon>
        <taxon>Tracheophyta</taxon>
        <taxon>Spermatophyta</taxon>
        <taxon>Magnoliopsida</taxon>
        <taxon>Magnoliidae</taxon>
        <taxon>Laurales</taxon>
        <taxon>Lauraceae</taxon>
        <taxon>Cinnamomum</taxon>
    </lineage>
</organism>
<dbReference type="InterPro" id="IPR001128">
    <property type="entry name" value="Cyt_P450"/>
</dbReference>
<dbReference type="InterPro" id="IPR017972">
    <property type="entry name" value="Cyt_P450_CS"/>
</dbReference>
<evidence type="ECO:0000256" key="2">
    <source>
        <dbReference type="ARBA" id="ARBA00010617"/>
    </source>
</evidence>
<gene>
    <name evidence="10" type="ORF">CKAN_00029500</name>
</gene>
<dbReference type="CDD" id="cd11072">
    <property type="entry name" value="CYP71-like"/>
    <property type="match status" value="2"/>
</dbReference>
<dbReference type="Gene3D" id="1.10.630.10">
    <property type="entry name" value="Cytochrome P450"/>
    <property type="match status" value="2"/>
</dbReference>
<evidence type="ECO:0000313" key="10">
    <source>
        <dbReference type="EMBL" id="RWR72096.1"/>
    </source>
</evidence>
<dbReference type="AlphaFoldDB" id="A0A443N0Q7"/>
<dbReference type="PANTHER" id="PTHR47955:SF19">
    <property type="entry name" value="CYTOCHROME P450 71A9-LIKE ISOFORM X1"/>
    <property type="match status" value="1"/>
</dbReference>
<dbReference type="SUPFAM" id="SSF48264">
    <property type="entry name" value="Cytochrome P450"/>
    <property type="match status" value="2"/>
</dbReference>
<dbReference type="FunFam" id="1.10.630.10:FF:000043">
    <property type="entry name" value="Cytochrome P450 99A2"/>
    <property type="match status" value="2"/>
</dbReference>
<dbReference type="PRINTS" id="PR00463">
    <property type="entry name" value="EP450I"/>
</dbReference>
<evidence type="ECO:0000256" key="1">
    <source>
        <dbReference type="ARBA" id="ARBA00001971"/>
    </source>
</evidence>
<comment type="cofactor">
    <cofactor evidence="1 8">
        <name>heme</name>
        <dbReference type="ChEBI" id="CHEBI:30413"/>
    </cofactor>
</comment>
<feature type="region of interest" description="Disordered" evidence="9">
    <location>
        <begin position="568"/>
        <end position="588"/>
    </location>
</feature>
<evidence type="ECO:0000256" key="9">
    <source>
        <dbReference type="SAM" id="MobiDB-lite"/>
    </source>
</evidence>
<keyword evidence="6 8" id="KW-0408">Iron</keyword>
<comment type="caution">
    <text evidence="10">The sequence shown here is derived from an EMBL/GenBank/DDBJ whole genome shotgun (WGS) entry which is preliminary data.</text>
</comment>
<dbReference type="GO" id="GO:0004497">
    <property type="term" value="F:monooxygenase activity"/>
    <property type="evidence" value="ECO:0007669"/>
    <property type="project" value="UniProtKB-KW"/>
</dbReference>
<accession>A0A443N0Q7</accession>
<keyword evidence="11" id="KW-1185">Reference proteome</keyword>
<sequence length="1024" mass="116051">MDFLQLLRETTPPLQTILVSLLLASTLVVILLRQSSKEKTNESKSNGTRRRPPKLPPGPSKLPIIGNLHQLGNMPHLSLQRLSQKFGPIIYLKLGEVPTVVVSSAAMAKEVLKTHDLALSSRPQIFSAKHLFYDCTDVVFAPYGAYWRHVRKICILELLSVRRVQSYEAARLVHRIASSYPNPVSLTKKLGLYSNDVLCRVAFGRDFSQGGDYDRHGFQKMLDEYQVLLGGFSVGDFFPSMDWISSLTGMKKRLEETFRRFDRFFDEIIEEHRDPKRAIEEHKDLVDVLLDVQKNGSLDMPLTMDNIKAVILDMFAAGTDTTFITLDWGMTELITNPRVMKKAQDEVQRAVGDRSIVLESDLQELHYLKAVIKEIFRLHPPAPVLVPRESMEEVIIEGYEIPAKTRIFVNAWAIGRNPESWENPEVFDPDRFMGSSMDYKGQDFELIPFGSGRRGCPAIAFGAATIELALAQLLHSFDWELPHGIDVKDLNMTEVFGISMHRIDELIVVARPLAQSIYRQGSGAPLETPMDFLQLLRETTPPLQTILVSLLLASTLVVILLRQSSKEKTNESKSNGTRRRPPKLPPGPSKLPIIGNLHQLGNMPHLSLQRLSQKFGPIIYLKLGEVPTVVVSSAAMAKEVLKTHDLALSSRPQIFSAKHLFYDCTDVVFAPYGAYWRHVRKICILELLSVRRVQSYGFVREQEAARLVHRIASSYPNPVSLTKKLGLYSNDVLCRVAFGRDFSQGGDYDRHGFQKMLDEYQVLLGGFSVGDFFPSMDWISSLTGMKKRLEETFRRFDRFFDEIIEEHRDPKRAIEEHKDLVDVLLDVQKNGSLDMPLTMDNIKAVILDMFAAGTDTTFITLDWGMTELITNPRVMKKAQDEVQRAVGDRSIVLESDLQELHYLKAVIKEIFRLHPPAPVLVPRESMEEVIIEGYEIPAKTRIFFYGFIRGRIFELIPFGSGRRGCPAIAFGAATIELALAQLLHSFDWELPHGIDVKDLNMTEVFGISMHRIDELIVVARPRFT</sequence>
<reference evidence="10 11" key="1">
    <citation type="journal article" date="2019" name="Nat. Plants">
        <title>Stout camphor tree genome fills gaps in understanding of flowering plant genome evolution.</title>
        <authorList>
            <person name="Chaw S.M."/>
            <person name="Liu Y.C."/>
            <person name="Wu Y.W."/>
            <person name="Wang H.Y."/>
            <person name="Lin C.I."/>
            <person name="Wu C.S."/>
            <person name="Ke H.M."/>
            <person name="Chang L.Y."/>
            <person name="Hsu C.Y."/>
            <person name="Yang H.T."/>
            <person name="Sudianto E."/>
            <person name="Hsu M.H."/>
            <person name="Wu K.P."/>
            <person name="Wang L.N."/>
            <person name="Leebens-Mack J.H."/>
            <person name="Tsai I.J."/>
        </authorList>
    </citation>
    <scope>NUCLEOTIDE SEQUENCE [LARGE SCALE GENOMIC DNA]</scope>
    <source>
        <strain evidence="11">cv. Chaw 1501</strain>
        <tissue evidence="10">Young leaves</tissue>
    </source>
</reference>
<keyword evidence="5" id="KW-0560">Oxidoreductase</keyword>
<evidence type="ECO:0000256" key="5">
    <source>
        <dbReference type="ARBA" id="ARBA00023002"/>
    </source>
</evidence>
<evidence type="ECO:0000256" key="4">
    <source>
        <dbReference type="ARBA" id="ARBA00022723"/>
    </source>
</evidence>
<comment type="similarity">
    <text evidence="2">Belongs to the cytochrome P450 family.</text>
</comment>
<evidence type="ECO:0000256" key="8">
    <source>
        <dbReference type="PIRSR" id="PIRSR602401-1"/>
    </source>
</evidence>
<dbReference type="PROSITE" id="PS00086">
    <property type="entry name" value="CYTOCHROME_P450"/>
    <property type="match status" value="2"/>
</dbReference>
<dbReference type="Proteomes" id="UP000283530">
    <property type="component" value="Unassembled WGS sequence"/>
</dbReference>
<evidence type="ECO:0000256" key="3">
    <source>
        <dbReference type="ARBA" id="ARBA00022617"/>
    </source>
</evidence>
<dbReference type="InterPro" id="IPR002401">
    <property type="entry name" value="Cyt_P450_E_grp-I"/>
</dbReference>
<dbReference type="EMBL" id="QPKB01000001">
    <property type="protein sequence ID" value="RWR72096.1"/>
    <property type="molecule type" value="Genomic_DNA"/>
</dbReference>
<proteinExistence type="inferred from homology"/>
<keyword evidence="4 8" id="KW-0479">Metal-binding</keyword>
<dbReference type="OrthoDB" id="2789670at2759"/>
<protein>
    <submittedName>
        <fullName evidence="10">p450 domain-containing protein</fullName>
    </submittedName>
</protein>
<keyword evidence="7" id="KW-0503">Monooxygenase</keyword>
<keyword evidence="3 8" id="KW-0349">Heme</keyword>
<feature type="binding site" description="axial binding residue" evidence="8">
    <location>
        <position position="456"/>
    </location>
    <ligand>
        <name>heme</name>
        <dbReference type="ChEBI" id="CHEBI:30413"/>
    </ligand>
    <ligandPart>
        <name>Fe</name>
        <dbReference type="ChEBI" id="CHEBI:18248"/>
    </ligandPart>
</feature>
<evidence type="ECO:0000313" key="11">
    <source>
        <dbReference type="Proteomes" id="UP000283530"/>
    </source>
</evidence>
<dbReference type="STRING" id="337451.A0A443N0Q7"/>